<evidence type="ECO:0000256" key="4">
    <source>
        <dbReference type="ARBA" id="ARBA00048741"/>
    </source>
</evidence>
<comment type="pathway">
    <text evidence="1">Amino-acid biosynthesis; L-asparagine biosynthesis; L-asparagine from L-aspartate (L-Gln route): step 1/1.</text>
</comment>
<dbReference type="InterPro" id="IPR014729">
    <property type="entry name" value="Rossmann-like_a/b/a_fold"/>
</dbReference>
<proteinExistence type="inferred from homology"/>
<protein>
    <recommendedName>
        <fullName evidence="3">asparagine synthase (glutamine-hydrolyzing)</fullName>
        <ecNumber evidence="3">6.3.5.4</ecNumber>
    </recommendedName>
</protein>
<dbReference type="AlphaFoldDB" id="A0A1B1R2R9"/>
<dbReference type="PANTHER" id="PTHR43284:SF1">
    <property type="entry name" value="ASPARAGINE SYNTHETASE"/>
    <property type="match status" value="1"/>
</dbReference>
<dbReference type="EC" id="6.3.5.4" evidence="3"/>
<dbReference type="Pfam" id="PF00733">
    <property type="entry name" value="Asn_synthase"/>
    <property type="match status" value="1"/>
</dbReference>
<organism evidence="7">
    <name type="scientific">Zoogloea resiniphila</name>
    <dbReference type="NCBI Taxonomy" id="40561"/>
    <lineage>
        <taxon>Bacteria</taxon>
        <taxon>Pseudomonadati</taxon>
        <taxon>Pseudomonadota</taxon>
        <taxon>Betaproteobacteria</taxon>
        <taxon>Rhodocyclales</taxon>
        <taxon>Zoogloeaceae</taxon>
        <taxon>Zoogloea</taxon>
    </lineage>
</organism>
<evidence type="ECO:0000256" key="3">
    <source>
        <dbReference type="ARBA" id="ARBA00012737"/>
    </source>
</evidence>
<dbReference type="PANTHER" id="PTHR43284">
    <property type="entry name" value="ASPARAGINE SYNTHETASE (GLUTAMINE-HYDROLYZING)"/>
    <property type="match status" value="1"/>
</dbReference>
<dbReference type="SUPFAM" id="SSF56235">
    <property type="entry name" value="N-terminal nucleophile aminohydrolases (Ntn hydrolases)"/>
    <property type="match status" value="1"/>
</dbReference>
<dbReference type="GO" id="GO:0004066">
    <property type="term" value="F:asparagine synthase (glutamine-hydrolyzing) activity"/>
    <property type="evidence" value="ECO:0007669"/>
    <property type="project" value="UniProtKB-EC"/>
</dbReference>
<dbReference type="PIRSF" id="PIRSF001589">
    <property type="entry name" value="Asn_synthetase_glu-h"/>
    <property type="match status" value="1"/>
</dbReference>
<dbReference type="GO" id="GO:0006529">
    <property type="term" value="P:asparagine biosynthetic process"/>
    <property type="evidence" value="ECO:0007669"/>
    <property type="project" value="InterPro"/>
</dbReference>
<evidence type="ECO:0000313" key="7">
    <source>
        <dbReference type="EMBL" id="ANT95920.1"/>
    </source>
</evidence>
<sequence>MIRGFIDFDTLDLSLVPSSLPSGGPLRLPGFELEYDQNIQLAMGNGKIVVVCGHPRPRNSALAQRIAADGWQALLPGLLADPAKLLLELSGRFSLLWADLPARRIGLSADRFNTFGFCYAREGARLSFSDRADKVPSLTRKLSSQAIFDYFYFHVIPAPVTIFEGVSRLEPGGYLMADKHGTQEKFWWVPHFAEPGKADFDTSAQRFKSLIKTAVERDLDGSPVGAFLSGGTDSSTVVGMLGRSGNPVTAYSIGFEAEGYDEMEYARIAARHFGVKHVPYYITCADLVNHIPHVAAHYDQPFGNSSVLPAHLCARLAHDDGHSTMFAGDGGDELFGGNSRYAKQRVFGYYDAVPGLLKNGLLEPVLTGTPMGRLPLMRKAASYIEQARTPLPDRNAMYNLILRLGIDQVFERDFLSSVDTAAPLTLQQRVWRSVDANGLVNRMLGFDWRFTLADNDLPKVIGSTQLAGVNAVFPLIDDDLLDFSLGLPADYKLKGLKLRWFFKEALKDFLPPEIIVKKKQGFGLPFGHWLLKDASLQALARGSLEPLVSRGIMKPGFIDQLFSKHLPAFPGYYGEMVWISMMLGQWLAAHANSPANGLITETA</sequence>
<dbReference type="GO" id="GO:0005829">
    <property type="term" value="C:cytosol"/>
    <property type="evidence" value="ECO:0007669"/>
    <property type="project" value="TreeGrafter"/>
</dbReference>
<accession>A0A1B1R2R9</accession>
<feature type="site" description="Important for beta-aspartyl-AMP intermediate formation" evidence="5">
    <location>
        <position position="329"/>
    </location>
</feature>
<evidence type="ECO:0000256" key="1">
    <source>
        <dbReference type="ARBA" id="ARBA00005187"/>
    </source>
</evidence>
<dbReference type="InterPro" id="IPR029055">
    <property type="entry name" value="Ntn_hydrolases_N"/>
</dbReference>
<reference evidence="7" key="1">
    <citation type="journal article" date="2016" name="Water Res.">
        <title>Comparative genomics analyses on EPS biosynthesis genes required for floc formation of Zoogloea resiniphila and other activated sludge bacteria.</title>
        <authorList>
            <person name="An W."/>
            <person name="Guo F."/>
            <person name="Song Y."/>
            <person name="Gao N."/>
            <person name="Bai S."/>
            <person name="Dai J."/>
            <person name="Wei H."/>
            <person name="Zhang L."/>
            <person name="Yu D."/>
            <person name="Xia M."/>
            <person name="Yu Y."/>
            <person name="Qi M."/>
            <person name="Tian C."/>
            <person name="Chen H."/>
            <person name="Wu Z."/>
            <person name="Zhang T."/>
            <person name="Qiu D."/>
        </authorList>
    </citation>
    <scope>NUCLEOTIDE SEQUENCE</scope>
    <source>
        <strain evidence="7">MMB</strain>
    </source>
</reference>
<evidence type="ECO:0000259" key="6">
    <source>
        <dbReference type="Pfam" id="PF00733"/>
    </source>
</evidence>
<dbReference type="EMBL" id="KX259245">
    <property type="protein sequence ID" value="ANT95920.1"/>
    <property type="molecule type" value="Genomic_DNA"/>
</dbReference>
<dbReference type="CDD" id="cd01991">
    <property type="entry name" value="Asn_synthase_B_C"/>
    <property type="match status" value="1"/>
</dbReference>
<dbReference type="InterPro" id="IPR051786">
    <property type="entry name" value="ASN_synthetase/amidase"/>
</dbReference>
<dbReference type="SUPFAM" id="SSF52402">
    <property type="entry name" value="Adenine nucleotide alpha hydrolases-like"/>
    <property type="match status" value="1"/>
</dbReference>
<comment type="catalytic activity">
    <reaction evidence="4">
        <text>L-aspartate + L-glutamine + ATP + H2O = L-asparagine + L-glutamate + AMP + diphosphate + H(+)</text>
        <dbReference type="Rhea" id="RHEA:12228"/>
        <dbReference type="ChEBI" id="CHEBI:15377"/>
        <dbReference type="ChEBI" id="CHEBI:15378"/>
        <dbReference type="ChEBI" id="CHEBI:29985"/>
        <dbReference type="ChEBI" id="CHEBI:29991"/>
        <dbReference type="ChEBI" id="CHEBI:30616"/>
        <dbReference type="ChEBI" id="CHEBI:33019"/>
        <dbReference type="ChEBI" id="CHEBI:58048"/>
        <dbReference type="ChEBI" id="CHEBI:58359"/>
        <dbReference type="ChEBI" id="CHEBI:456215"/>
        <dbReference type="EC" id="6.3.5.4"/>
    </reaction>
</comment>
<dbReference type="InterPro" id="IPR006426">
    <property type="entry name" value="Asn_synth_AEB"/>
</dbReference>
<name>A0A1B1R2R9_9RHOO</name>
<dbReference type="InterPro" id="IPR001962">
    <property type="entry name" value="Asn_synthase"/>
</dbReference>
<dbReference type="Gene3D" id="3.40.50.620">
    <property type="entry name" value="HUPs"/>
    <property type="match status" value="1"/>
</dbReference>
<comment type="similarity">
    <text evidence="2">Belongs to the asparagine synthetase family.</text>
</comment>
<evidence type="ECO:0000256" key="5">
    <source>
        <dbReference type="PIRSR" id="PIRSR001589-3"/>
    </source>
</evidence>
<evidence type="ECO:0000256" key="2">
    <source>
        <dbReference type="ARBA" id="ARBA00005752"/>
    </source>
</evidence>
<feature type="domain" description="Asparagine synthetase" evidence="6">
    <location>
        <begin position="207"/>
        <end position="587"/>
    </location>
</feature>